<sequence>MSTPLFPSSQIYKYERAESTTNQKRHRRKSCRAMSLSTLSGLAEDDKAVIRLKATDLTLGLPGSRSPVRDTDLHLLSYAKLDERPFLPLVPLKDEICPFSSLKNIASGNKSSVYTEKNWTFPEGVASQYVMKKDVPRNVPKGHGSTTNNSSSPPAANMDGAPYLRKVDLISYTNYMELSTALEKMFTTFTLGQCGSNKATRKDKLCETKLKDLLNGKDSVLTYEDKDGDWMLVGDVPWEMFIDVCKKKIMKGCNAIGLGSAAFFVKVSMDGAPYLRKVDLISYTNYMELSTALEKMFTTFTLGQCGSNKATRKDKLCETKLKDLLNGKDSVLSYEDKDGDWMLVGDVPWEMFIDVCKKKIMKGCDAIGLVGWKLLDDDHLLPFLQLREQCGEIEDESAKTGKKMIPKLSN</sequence>
<evidence type="ECO:0000256" key="5">
    <source>
        <dbReference type="ARBA" id="ARBA00023163"/>
    </source>
</evidence>
<dbReference type="PROSITE" id="PS51745">
    <property type="entry name" value="PB1"/>
    <property type="match status" value="2"/>
</dbReference>
<dbReference type="PANTHER" id="PTHR31734:SF263">
    <property type="entry name" value="AUXIN-RESPONSIVE PROTEIN IAA9"/>
    <property type="match status" value="1"/>
</dbReference>
<comment type="function">
    <text evidence="8">Aux/IAA proteins are short-lived transcriptional factors that function as repressors of early auxin response genes at low auxin concentrations.</text>
</comment>
<feature type="region of interest" description="Disordered" evidence="9">
    <location>
        <begin position="136"/>
        <end position="159"/>
    </location>
</feature>
<evidence type="ECO:0000256" key="3">
    <source>
        <dbReference type="ARBA" id="ARBA00022491"/>
    </source>
</evidence>
<dbReference type="SUPFAM" id="SSF54277">
    <property type="entry name" value="CAD &amp; PB1 domains"/>
    <property type="match status" value="2"/>
</dbReference>
<evidence type="ECO:0000256" key="2">
    <source>
        <dbReference type="ARBA" id="ARBA00006728"/>
    </source>
</evidence>
<proteinExistence type="inferred from homology"/>
<dbReference type="GO" id="GO:0009734">
    <property type="term" value="P:auxin-activated signaling pathway"/>
    <property type="evidence" value="ECO:0007669"/>
    <property type="project" value="UniProtKB-UniRule"/>
</dbReference>
<protein>
    <recommendedName>
        <fullName evidence="8">Auxin-responsive protein</fullName>
    </recommendedName>
</protein>
<dbReference type="FunFam" id="3.10.20.90:FF:000078">
    <property type="entry name" value="Auxin-responsive protein"/>
    <property type="match status" value="2"/>
</dbReference>
<name>A0A8S9Q8J9_BRACR</name>
<comment type="similarity">
    <text evidence="2 8">Belongs to the Aux/IAA family.</text>
</comment>
<evidence type="ECO:0000256" key="7">
    <source>
        <dbReference type="ARBA" id="ARBA00023294"/>
    </source>
</evidence>
<feature type="compositionally biased region" description="Polar residues" evidence="9">
    <location>
        <begin position="144"/>
        <end position="154"/>
    </location>
</feature>
<evidence type="ECO:0000256" key="4">
    <source>
        <dbReference type="ARBA" id="ARBA00023015"/>
    </source>
</evidence>
<reference evidence="11" key="1">
    <citation type="submission" date="2019-12" db="EMBL/GenBank/DDBJ databases">
        <title>Genome sequencing and annotation of Brassica cretica.</title>
        <authorList>
            <person name="Studholme D.J."/>
            <person name="Sarris P."/>
        </authorList>
    </citation>
    <scope>NUCLEOTIDE SEQUENCE</scope>
    <source>
        <strain evidence="11">PFS-109/04</strain>
        <tissue evidence="11">Leaf</tissue>
    </source>
</reference>
<keyword evidence="6 8" id="KW-0539">Nucleus</keyword>
<dbReference type="GO" id="GO:0005634">
    <property type="term" value="C:nucleus"/>
    <property type="evidence" value="ECO:0007669"/>
    <property type="project" value="UniProtKB-SubCell"/>
</dbReference>
<dbReference type="InterPro" id="IPR053793">
    <property type="entry name" value="PB1-like"/>
</dbReference>
<comment type="caution">
    <text evidence="11">The sequence shown here is derived from an EMBL/GenBank/DDBJ whole genome shotgun (WGS) entry which is preliminary data.</text>
</comment>
<dbReference type="PANTHER" id="PTHR31734">
    <property type="entry name" value="AUXIN-RESPONSIVE PROTEIN IAA17"/>
    <property type="match status" value="1"/>
</dbReference>
<evidence type="ECO:0000256" key="1">
    <source>
        <dbReference type="ARBA" id="ARBA00004123"/>
    </source>
</evidence>
<feature type="domain" description="PB1" evidence="10">
    <location>
        <begin position="262"/>
        <end position="365"/>
    </location>
</feature>
<keyword evidence="5 8" id="KW-0804">Transcription</keyword>
<comment type="subunit">
    <text evidence="8">Homodimers and heterodimers.</text>
</comment>
<dbReference type="InterPro" id="IPR033389">
    <property type="entry name" value="AUX/IAA_dom"/>
</dbReference>
<keyword evidence="3 8" id="KW-0678">Repressor</keyword>
<keyword evidence="7 8" id="KW-0927">Auxin signaling pathway</keyword>
<feature type="domain" description="PB1" evidence="10">
    <location>
        <begin position="151"/>
        <end position="254"/>
    </location>
</feature>
<accession>A0A8S9Q8J9</accession>
<dbReference type="InterPro" id="IPR003311">
    <property type="entry name" value="AUX_IAA"/>
</dbReference>
<evidence type="ECO:0000256" key="8">
    <source>
        <dbReference type="RuleBase" id="RU004549"/>
    </source>
</evidence>
<evidence type="ECO:0000259" key="10">
    <source>
        <dbReference type="PROSITE" id="PS51745"/>
    </source>
</evidence>
<organism evidence="11 12">
    <name type="scientific">Brassica cretica</name>
    <name type="common">Mustard</name>
    <dbReference type="NCBI Taxonomy" id="69181"/>
    <lineage>
        <taxon>Eukaryota</taxon>
        <taxon>Viridiplantae</taxon>
        <taxon>Streptophyta</taxon>
        <taxon>Embryophyta</taxon>
        <taxon>Tracheophyta</taxon>
        <taxon>Spermatophyta</taxon>
        <taxon>Magnoliopsida</taxon>
        <taxon>eudicotyledons</taxon>
        <taxon>Gunneridae</taxon>
        <taxon>Pentapetalae</taxon>
        <taxon>rosids</taxon>
        <taxon>malvids</taxon>
        <taxon>Brassicales</taxon>
        <taxon>Brassicaceae</taxon>
        <taxon>Brassiceae</taxon>
        <taxon>Brassica</taxon>
    </lineage>
</organism>
<evidence type="ECO:0000256" key="9">
    <source>
        <dbReference type="SAM" id="MobiDB-lite"/>
    </source>
</evidence>
<dbReference type="GO" id="GO:0006355">
    <property type="term" value="P:regulation of DNA-templated transcription"/>
    <property type="evidence" value="ECO:0007669"/>
    <property type="project" value="InterPro"/>
</dbReference>
<dbReference type="Pfam" id="PF02309">
    <property type="entry name" value="AUX_IAA"/>
    <property type="match status" value="2"/>
</dbReference>
<gene>
    <name evidence="11" type="ORF">F2Q69_00023874</name>
</gene>
<keyword evidence="4 8" id="KW-0805">Transcription regulation</keyword>
<evidence type="ECO:0000313" key="11">
    <source>
        <dbReference type="EMBL" id="KAF3537381.1"/>
    </source>
</evidence>
<comment type="subcellular location">
    <subcellularLocation>
        <location evidence="1 8">Nucleus</location>
    </subcellularLocation>
</comment>
<dbReference type="AlphaFoldDB" id="A0A8S9Q8J9"/>
<dbReference type="EMBL" id="QGKX02001290">
    <property type="protein sequence ID" value="KAF3537381.1"/>
    <property type="molecule type" value="Genomic_DNA"/>
</dbReference>
<dbReference type="Proteomes" id="UP000712600">
    <property type="component" value="Unassembled WGS sequence"/>
</dbReference>
<evidence type="ECO:0000256" key="6">
    <source>
        <dbReference type="ARBA" id="ARBA00023242"/>
    </source>
</evidence>
<dbReference type="Gene3D" id="3.10.20.90">
    <property type="entry name" value="Phosphatidylinositol 3-kinase Catalytic Subunit, Chain A, domain 1"/>
    <property type="match status" value="2"/>
</dbReference>
<evidence type="ECO:0000313" key="12">
    <source>
        <dbReference type="Proteomes" id="UP000712600"/>
    </source>
</evidence>